<gene>
    <name evidence="3" type="ORF">EV643_107235</name>
</gene>
<evidence type="ECO:0000313" key="3">
    <source>
        <dbReference type="EMBL" id="TDO48605.1"/>
    </source>
</evidence>
<name>A0A4R6KEY9_9ACTN</name>
<dbReference type="RefSeq" id="WP_133801016.1">
    <property type="nucleotide sequence ID" value="NZ_SNWQ01000007.1"/>
</dbReference>
<proteinExistence type="predicted"/>
<accession>A0A4R6KEY9</accession>
<reference evidence="3 4" key="1">
    <citation type="submission" date="2019-03" db="EMBL/GenBank/DDBJ databases">
        <title>Genomic Encyclopedia of Type Strains, Phase III (KMG-III): the genomes of soil and plant-associated and newly described type strains.</title>
        <authorList>
            <person name="Whitman W."/>
        </authorList>
    </citation>
    <scope>NUCLEOTIDE SEQUENCE [LARGE SCALE GENOMIC DNA]</scope>
    <source>
        <strain evidence="3 4">VKM Ac-2527</strain>
    </source>
</reference>
<sequence length="1204" mass="129246">MRWRKKREPIDDPADESEVHPTAAVLSELQATVAAAKQAGDVAALTGAIDEFERVLRPMAADDFYRGIGLHILGEALGFRYRLAGDPDDLRSAVKRGGQAAATTAPDDPQRFIMLAVLASHCRQLFKVTGRRADIDAAIKWGSESLDLAPADDQFKAEKFHNLAVAHQLRFELTGAVKDQDTMAALYEKSLTAAGNERVDHPAVLSTMRNAAMDKFVRTGQPELLDRAIEWGERALEDDDPAVVSSQSFLLAYIYNERYDLANSLADAEATIRHAEVALAGTHPDAEDRASVLFLVAEGYRRRSDQVGSRADVETGIERLEQAVAAARTDDPQRARFLSNLCVDYTWLFELTGDPEALATAIDRGEQAAAATRVSDPDHLQILGHLSTAYSAKYGLSADPDDLEAAIAMNQRLVASPAVRSQARAAALANLATLYFDRHARFGAAADLDAGITAGAEALELLPATGPDRSAGLSNLAVGRRRRYDLFGAVADLDAAIELGEQAAQALPADHPHRPSRLTNLAVAYAERFQRVRNSADLDTAIEHSEQAVAAGRPLKHDELGMAFGNLSGYYLERFDIGGQVSDLEAGVERAEQAVAAVGADHPRWAGYCSALARALLDRYRYAGDAADLDDSIDLLEAALAATPVERPARGGLVANLAITYREMAKRWPLPDGALGELIEAVSQPSSDSPVDEAARYTNVGMLAMETGAMPAAAAMFRAAVELLPRCAPRGLDWSDQVHQLSGSRGLMGRAVATHLAIGDVAGAVELAELGRGILVSDELDARADLTELARSAPELAEDFTRIRERLDQQGPAESDTTQVTAWLLQRRELADQWDRLIGQIRELPGFADFLARPQIGDLQQAAAAGAIVLVNSGEAGRDAVLLRPGSVEHVPLDRLRPADVEAQLGRLLGVERQGDELVGVAPTGATHDLLGWLWETVTEPVLTALGHAGPPADGDVLPRVWWVPIGTLGLLPLHAAGLPGGTSALDCVVSSYTPTVRTLIQARQKQPSGRRTRLSVAMRRTPGLHDLPGTVAEVNHLRRRYPGSAGLSDAGATIGSVLDALPRADWAHFACHAASHPTEPSRSGLYLHDAVLSVPAISRLRLRTGELAYLSACSTGQGSIVHADEVLHLASAFQLAGYRHVVATQWVVDDAIAARASRRFYDLLGDSASADPAAVILNEVTRELRDQYPGQPHLWAPFVHSGP</sequence>
<dbReference type="AlphaFoldDB" id="A0A4R6KEY9"/>
<dbReference type="EMBL" id="SNWQ01000007">
    <property type="protein sequence ID" value="TDO48605.1"/>
    <property type="molecule type" value="Genomic_DNA"/>
</dbReference>
<organism evidence="3 4">
    <name type="scientific">Kribbella caucasensis</name>
    <dbReference type="NCBI Taxonomy" id="2512215"/>
    <lineage>
        <taxon>Bacteria</taxon>
        <taxon>Bacillati</taxon>
        <taxon>Actinomycetota</taxon>
        <taxon>Actinomycetes</taxon>
        <taxon>Propionibacteriales</taxon>
        <taxon>Kribbellaceae</taxon>
        <taxon>Kribbella</taxon>
    </lineage>
</organism>
<dbReference type="Proteomes" id="UP000295388">
    <property type="component" value="Unassembled WGS sequence"/>
</dbReference>
<dbReference type="Pfam" id="PF12770">
    <property type="entry name" value="CHAT"/>
    <property type="match status" value="1"/>
</dbReference>
<keyword evidence="1" id="KW-0802">TPR repeat</keyword>
<dbReference type="PROSITE" id="PS50005">
    <property type="entry name" value="TPR"/>
    <property type="match status" value="1"/>
</dbReference>
<protein>
    <submittedName>
        <fullName evidence="3">CHAT domain-containing protein</fullName>
    </submittedName>
</protein>
<dbReference type="InterPro" id="IPR024983">
    <property type="entry name" value="CHAT_dom"/>
</dbReference>
<evidence type="ECO:0000259" key="2">
    <source>
        <dbReference type="Pfam" id="PF12770"/>
    </source>
</evidence>
<dbReference type="OrthoDB" id="3206999at2"/>
<evidence type="ECO:0000256" key="1">
    <source>
        <dbReference type="PROSITE-ProRule" id="PRU00339"/>
    </source>
</evidence>
<feature type="domain" description="CHAT" evidence="2">
    <location>
        <begin position="930"/>
        <end position="1203"/>
    </location>
</feature>
<comment type="caution">
    <text evidence="3">The sequence shown here is derived from an EMBL/GenBank/DDBJ whole genome shotgun (WGS) entry which is preliminary data.</text>
</comment>
<dbReference type="InterPro" id="IPR019734">
    <property type="entry name" value="TPR_rpt"/>
</dbReference>
<dbReference type="InterPro" id="IPR011990">
    <property type="entry name" value="TPR-like_helical_dom_sf"/>
</dbReference>
<feature type="repeat" description="TPR" evidence="1">
    <location>
        <begin position="694"/>
        <end position="727"/>
    </location>
</feature>
<keyword evidence="4" id="KW-1185">Reference proteome</keyword>
<dbReference type="Gene3D" id="1.25.40.10">
    <property type="entry name" value="Tetratricopeptide repeat domain"/>
    <property type="match status" value="3"/>
</dbReference>
<evidence type="ECO:0000313" key="4">
    <source>
        <dbReference type="Proteomes" id="UP000295388"/>
    </source>
</evidence>